<dbReference type="GO" id="GO:0016740">
    <property type="term" value="F:transferase activity"/>
    <property type="evidence" value="ECO:0007669"/>
    <property type="project" value="UniProtKB-KW"/>
</dbReference>
<dbReference type="Pfam" id="PF01636">
    <property type="entry name" value="APH"/>
    <property type="match status" value="1"/>
</dbReference>
<dbReference type="PANTHER" id="PTHR11012">
    <property type="entry name" value="PROTEIN KINASE-LIKE DOMAIN-CONTAINING"/>
    <property type="match status" value="1"/>
</dbReference>
<evidence type="ECO:0000313" key="2">
    <source>
        <dbReference type="EMBL" id="CRZ13912.1"/>
    </source>
</evidence>
<protein>
    <submittedName>
        <fullName evidence="2">Phosphotransferase enzyme family protein</fullName>
    </submittedName>
</protein>
<dbReference type="SUPFAM" id="SSF56112">
    <property type="entry name" value="Protein kinase-like (PK-like)"/>
    <property type="match status" value="1"/>
</dbReference>
<dbReference type="Gene3D" id="3.90.1200.10">
    <property type="match status" value="1"/>
</dbReference>
<feature type="domain" description="Aminoglycoside phosphotransferase" evidence="1">
    <location>
        <begin position="48"/>
        <end position="297"/>
    </location>
</feature>
<keyword evidence="3" id="KW-1185">Reference proteome</keyword>
<gene>
    <name evidence="2" type="ORF">BN2156_00755</name>
</gene>
<reference evidence="3" key="1">
    <citation type="submission" date="2015-07" db="EMBL/GenBank/DDBJ databases">
        <authorList>
            <person name="Urmite Genomes"/>
        </authorList>
    </citation>
    <scope>NUCLEOTIDE SEQUENCE [LARGE SCALE GENOMIC DNA]</scope>
    <source>
        <strain evidence="3">type strain: ATCC 49404</strain>
    </source>
</reference>
<evidence type="ECO:0000313" key="3">
    <source>
        <dbReference type="Proteomes" id="UP000199147"/>
    </source>
</evidence>
<dbReference type="EMBL" id="CWKH01000001">
    <property type="protein sequence ID" value="CRZ13912.1"/>
    <property type="molecule type" value="Genomic_DNA"/>
</dbReference>
<dbReference type="InterPro" id="IPR002575">
    <property type="entry name" value="Aminoglycoside_PTrfase"/>
</dbReference>
<proteinExistence type="predicted"/>
<dbReference type="PANTHER" id="PTHR11012:SF30">
    <property type="entry name" value="PROTEIN KINASE-LIKE DOMAIN-CONTAINING"/>
    <property type="match status" value="1"/>
</dbReference>
<dbReference type="Proteomes" id="UP000199147">
    <property type="component" value="Unassembled WGS sequence"/>
</dbReference>
<dbReference type="InterPro" id="IPR011009">
    <property type="entry name" value="Kinase-like_dom_sf"/>
</dbReference>
<sequence length="367" mass="39562">MDGLDFRSSAVTTAGPIPKSIPGTPAEVTAAWLSQVLGAEVASVQTAPIGTGQTGATYRVSVTYRDDAGLPATFAVKLPSQDETVRDRVTIGYRSEHAFYTNVADHVQIPVPRCHHCEIAGEGADFVLLLADMAPAEQGDQIAGCTPAEATLAVLALADLHGPTWADPRWANFPGIAMPKPEPDSAKGFGDVAKMAADITLDKLGDRLSAEDHDTMRTAMSMVTPWLLAEPERFAILHGDYRLDNMLFDPDRTRITVVDWQTLGSGLPSRDLSYFTATSLDPAVRAAAEADLVEAYHERVLSHGVTGYDRETCWQDYRLGMLQAPLITVLGTAFASSTERGDDMMVVMAQRGCQAIRELGTLELINT</sequence>
<accession>A0A0H5RKB0</accession>
<dbReference type="STRING" id="146018.BN2156_00755"/>
<dbReference type="AlphaFoldDB" id="A0A0H5RKB0"/>
<keyword evidence="2" id="KW-0808">Transferase</keyword>
<organism evidence="2 3">
    <name type="scientific">Mycolicibacterium neworleansense</name>
    <dbReference type="NCBI Taxonomy" id="146018"/>
    <lineage>
        <taxon>Bacteria</taxon>
        <taxon>Bacillati</taxon>
        <taxon>Actinomycetota</taxon>
        <taxon>Actinomycetes</taxon>
        <taxon>Mycobacteriales</taxon>
        <taxon>Mycobacteriaceae</taxon>
        <taxon>Mycolicibacterium</taxon>
    </lineage>
</organism>
<name>A0A0H5RKB0_9MYCO</name>
<evidence type="ECO:0000259" key="1">
    <source>
        <dbReference type="Pfam" id="PF01636"/>
    </source>
</evidence>